<comment type="caution">
    <text evidence="1">The sequence shown here is derived from an EMBL/GenBank/DDBJ whole genome shotgun (WGS) entry which is preliminary data.</text>
</comment>
<dbReference type="EMBL" id="LSTO01000001">
    <property type="protein sequence ID" value="OWW19907.1"/>
    <property type="molecule type" value="Genomic_DNA"/>
</dbReference>
<gene>
    <name evidence="1" type="ORF">AYR66_10740</name>
</gene>
<dbReference type="AlphaFoldDB" id="A0A254TCK6"/>
<evidence type="ECO:0000313" key="2">
    <source>
        <dbReference type="Proteomes" id="UP000197535"/>
    </source>
</evidence>
<name>A0A254TCK6_9BURK</name>
<organism evidence="1 2">
    <name type="scientific">Noviherbaspirillum denitrificans</name>
    <dbReference type="NCBI Taxonomy" id="1968433"/>
    <lineage>
        <taxon>Bacteria</taxon>
        <taxon>Pseudomonadati</taxon>
        <taxon>Pseudomonadota</taxon>
        <taxon>Betaproteobacteria</taxon>
        <taxon>Burkholderiales</taxon>
        <taxon>Oxalobacteraceae</taxon>
        <taxon>Noviherbaspirillum</taxon>
    </lineage>
</organism>
<accession>A0A254TCK6</accession>
<sequence>MEEILPNDATHRTKVTPGTWSTDEYIRRWARNHGMVSGECIVPLQSLHDQWVARIDFDKQGEPVERLTAHDQELCPA</sequence>
<reference evidence="1 2" key="1">
    <citation type="submission" date="2016-02" db="EMBL/GenBank/DDBJ databases">
        <authorList>
            <person name="Wen L."/>
            <person name="He K."/>
            <person name="Yang H."/>
        </authorList>
    </citation>
    <scope>NUCLEOTIDE SEQUENCE [LARGE SCALE GENOMIC DNA]</scope>
    <source>
        <strain evidence="1 2">TSA40</strain>
    </source>
</reference>
<protein>
    <submittedName>
        <fullName evidence="1">Uncharacterized protein</fullName>
    </submittedName>
</protein>
<keyword evidence="2" id="KW-1185">Reference proteome</keyword>
<evidence type="ECO:0000313" key="1">
    <source>
        <dbReference type="EMBL" id="OWW19907.1"/>
    </source>
</evidence>
<proteinExistence type="predicted"/>
<dbReference type="Proteomes" id="UP000197535">
    <property type="component" value="Unassembled WGS sequence"/>
</dbReference>